<accession>A0ABR2EC07</accession>
<name>A0ABR2EC07_9ROSI</name>
<dbReference type="Proteomes" id="UP001472677">
    <property type="component" value="Unassembled WGS sequence"/>
</dbReference>
<sequence>MEVTVLGHEPSRSPIDPVQVRMKCQGSVSGTSSVPVALSASVFKSASFPDMSRPDLHTSNEHSGSASGVSRMQPNLTDVCANSELNQPTTGVGAEQDLSENAGVVSPVVEESVGRTEEAVPVLVPAEIQSEALINVDAQAVVSNGVTNDTTIVPVEAQSMCEEYDANSVGHLAKSRADGHNSGHLK</sequence>
<keyword evidence="3" id="KW-1185">Reference proteome</keyword>
<feature type="compositionally biased region" description="Polar residues" evidence="1">
    <location>
        <begin position="61"/>
        <end position="73"/>
    </location>
</feature>
<evidence type="ECO:0000313" key="2">
    <source>
        <dbReference type="EMBL" id="KAK8556344.1"/>
    </source>
</evidence>
<evidence type="ECO:0000256" key="1">
    <source>
        <dbReference type="SAM" id="MobiDB-lite"/>
    </source>
</evidence>
<gene>
    <name evidence="2" type="ORF">V6N12_002751</name>
</gene>
<proteinExistence type="predicted"/>
<feature type="region of interest" description="Disordered" evidence="1">
    <location>
        <begin position="53"/>
        <end position="73"/>
    </location>
</feature>
<reference evidence="2 3" key="1">
    <citation type="journal article" date="2024" name="G3 (Bethesda)">
        <title>Genome assembly of Hibiscus sabdariffa L. provides insights into metabolisms of medicinal natural products.</title>
        <authorList>
            <person name="Kim T."/>
        </authorList>
    </citation>
    <scope>NUCLEOTIDE SEQUENCE [LARGE SCALE GENOMIC DNA]</scope>
    <source>
        <strain evidence="2">TK-2024</strain>
        <tissue evidence="2">Old leaves</tissue>
    </source>
</reference>
<evidence type="ECO:0000313" key="3">
    <source>
        <dbReference type="Proteomes" id="UP001472677"/>
    </source>
</evidence>
<dbReference type="EMBL" id="JBBPBM010000017">
    <property type="protein sequence ID" value="KAK8556344.1"/>
    <property type="molecule type" value="Genomic_DNA"/>
</dbReference>
<protein>
    <submittedName>
        <fullName evidence="2">Uncharacterized protein</fullName>
    </submittedName>
</protein>
<organism evidence="2 3">
    <name type="scientific">Hibiscus sabdariffa</name>
    <name type="common">roselle</name>
    <dbReference type="NCBI Taxonomy" id="183260"/>
    <lineage>
        <taxon>Eukaryota</taxon>
        <taxon>Viridiplantae</taxon>
        <taxon>Streptophyta</taxon>
        <taxon>Embryophyta</taxon>
        <taxon>Tracheophyta</taxon>
        <taxon>Spermatophyta</taxon>
        <taxon>Magnoliopsida</taxon>
        <taxon>eudicotyledons</taxon>
        <taxon>Gunneridae</taxon>
        <taxon>Pentapetalae</taxon>
        <taxon>rosids</taxon>
        <taxon>malvids</taxon>
        <taxon>Malvales</taxon>
        <taxon>Malvaceae</taxon>
        <taxon>Malvoideae</taxon>
        <taxon>Hibiscus</taxon>
    </lineage>
</organism>
<comment type="caution">
    <text evidence="2">The sequence shown here is derived from an EMBL/GenBank/DDBJ whole genome shotgun (WGS) entry which is preliminary data.</text>
</comment>